<feature type="transmembrane region" description="Helical" evidence="6">
    <location>
        <begin position="55"/>
        <end position="73"/>
    </location>
</feature>
<evidence type="ECO:0000256" key="1">
    <source>
        <dbReference type="ARBA" id="ARBA00001961"/>
    </source>
</evidence>
<dbReference type="InterPro" id="IPR039210">
    <property type="entry name" value="OGFOD3"/>
</dbReference>
<dbReference type="InterPro" id="IPR006620">
    <property type="entry name" value="Pro_4_hyd_alph"/>
</dbReference>
<accession>A0A7M5XHU3</accession>
<keyword evidence="9" id="KW-1185">Reference proteome</keyword>
<dbReference type="GeneID" id="136808734"/>
<name>A0A7M5XHU3_9CNID</name>
<keyword evidence="3" id="KW-0223">Dioxygenase</keyword>
<dbReference type="Gene3D" id="2.60.120.620">
    <property type="entry name" value="q2cbj1_9rhob like domain"/>
    <property type="match status" value="1"/>
</dbReference>
<dbReference type="PANTHER" id="PTHR14650">
    <property type="entry name" value="PROLYL HYDROXYLASE-RELATED"/>
    <property type="match status" value="1"/>
</dbReference>
<feature type="domain" description="Fe2OG dioxygenase" evidence="7">
    <location>
        <begin position="217"/>
        <end position="316"/>
    </location>
</feature>
<evidence type="ECO:0000256" key="5">
    <source>
        <dbReference type="ARBA" id="ARBA00023004"/>
    </source>
</evidence>
<keyword evidence="4" id="KW-0560">Oxidoreductase</keyword>
<sequence length="326" mass="37392">MSNVRKRNVKFAAGTKEEDGKGPSGLQKVGSAVLNVILNRKKNKGRIQKIENASIWPYLFLFVIFLTFSIYFVDYLHRWENNELLNDAYQTESYEKRFVEVKCSNDYGKSFKNCKPKKCGRAVRDNLFTLEDIKHMREIAIKGMQYGGGNGGATILDLHSGALSKGDKFINLHAASESSVFNKSDFEVYSKIRNKIQETIADEFNVDKKVLHLTKPTFFSRLDNKSASTQHDEYWHEHVDRVTYGTFYYTSLLYLSDYGVDFTGGRFMFVDGHTNKSVEPKFGRLSFFTSGSENIHFVERVENGTRYAITVSFTCDKKHKIVDPSM</sequence>
<comment type="cofactor">
    <cofactor evidence="1">
        <name>L-ascorbate</name>
        <dbReference type="ChEBI" id="CHEBI:38290"/>
    </cofactor>
</comment>
<dbReference type="InterPro" id="IPR005123">
    <property type="entry name" value="Oxoglu/Fe-dep_dioxygenase_dom"/>
</dbReference>
<keyword evidence="2" id="KW-0479">Metal-binding</keyword>
<dbReference type="OrthoDB" id="427071at2759"/>
<evidence type="ECO:0000256" key="3">
    <source>
        <dbReference type="ARBA" id="ARBA00022964"/>
    </source>
</evidence>
<dbReference type="GO" id="GO:0031418">
    <property type="term" value="F:L-ascorbic acid binding"/>
    <property type="evidence" value="ECO:0007669"/>
    <property type="project" value="InterPro"/>
</dbReference>
<dbReference type="EnsemblMetazoa" id="CLYHEMT023280.1">
    <property type="protein sequence ID" value="CLYHEMP023280.1"/>
    <property type="gene ID" value="CLYHEMG023280"/>
</dbReference>
<keyword evidence="6" id="KW-1133">Transmembrane helix</keyword>
<dbReference type="PROSITE" id="PS51471">
    <property type="entry name" value="FE2OG_OXY"/>
    <property type="match status" value="1"/>
</dbReference>
<evidence type="ECO:0000313" key="9">
    <source>
        <dbReference type="Proteomes" id="UP000594262"/>
    </source>
</evidence>
<reference evidence="8" key="1">
    <citation type="submission" date="2021-01" db="UniProtKB">
        <authorList>
            <consortium name="EnsemblMetazoa"/>
        </authorList>
    </citation>
    <scope>IDENTIFICATION</scope>
</reference>
<dbReference type="GO" id="GO:0005506">
    <property type="term" value="F:iron ion binding"/>
    <property type="evidence" value="ECO:0007669"/>
    <property type="project" value="InterPro"/>
</dbReference>
<dbReference type="Proteomes" id="UP000594262">
    <property type="component" value="Unplaced"/>
</dbReference>
<dbReference type="SMART" id="SM00702">
    <property type="entry name" value="P4Hc"/>
    <property type="match status" value="1"/>
</dbReference>
<dbReference type="Pfam" id="PF13640">
    <property type="entry name" value="2OG-FeII_Oxy_3"/>
    <property type="match status" value="1"/>
</dbReference>
<evidence type="ECO:0000256" key="6">
    <source>
        <dbReference type="SAM" id="Phobius"/>
    </source>
</evidence>
<proteinExistence type="predicted"/>
<dbReference type="GO" id="GO:0051213">
    <property type="term" value="F:dioxygenase activity"/>
    <property type="evidence" value="ECO:0007669"/>
    <property type="project" value="UniProtKB-KW"/>
</dbReference>
<evidence type="ECO:0000259" key="7">
    <source>
        <dbReference type="PROSITE" id="PS51471"/>
    </source>
</evidence>
<keyword evidence="6" id="KW-0472">Membrane</keyword>
<evidence type="ECO:0000313" key="8">
    <source>
        <dbReference type="EnsemblMetazoa" id="CLYHEMP023280.1"/>
    </source>
</evidence>
<dbReference type="PANTHER" id="PTHR14650:SF1">
    <property type="entry name" value="2-OXOGLUTARATE AND IRON-DEPENDENT OXYGENASE DOMAIN-CONTAINING PROTEIN 3"/>
    <property type="match status" value="1"/>
</dbReference>
<keyword evidence="6" id="KW-0812">Transmembrane</keyword>
<organism evidence="8 9">
    <name type="scientific">Clytia hemisphaerica</name>
    <dbReference type="NCBI Taxonomy" id="252671"/>
    <lineage>
        <taxon>Eukaryota</taxon>
        <taxon>Metazoa</taxon>
        <taxon>Cnidaria</taxon>
        <taxon>Hydrozoa</taxon>
        <taxon>Hydroidolina</taxon>
        <taxon>Leptothecata</taxon>
        <taxon>Obeliida</taxon>
        <taxon>Clytiidae</taxon>
        <taxon>Clytia</taxon>
    </lineage>
</organism>
<dbReference type="GO" id="GO:0016705">
    <property type="term" value="F:oxidoreductase activity, acting on paired donors, with incorporation or reduction of molecular oxygen"/>
    <property type="evidence" value="ECO:0007669"/>
    <property type="project" value="InterPro"/>
</dbReference>
<dbReference type="AlphaFoldDB" id="A0A7M5XHU3"/>
<protein>
    <recommendedName>
        <fullName evidence="7">Fe2OG dioxygenase domain-containing protein</fullName>
    </recommendedName>
</protein>
<dbReference type="GO" id="GO:0016020">
    <property type="term" value="C:membrane"/>
    <property type="evidence" value="ECO:0007669"/>
    <property type="project" value="TreeGrafter"/>
</dbReference>
<keyword evidence="5" id="KW-0408">Iron</keyword>
<dbReference type="InterPro" id="IPR044862">
    <property type="entry name" value="Pro_4_hyd_alph_FE2OG_OXY"/>
</dbReference>
<dbReference type="RefSeq" id="XP_066921377.1">
    <property type="nucleotide sequence ID" value="XM_067065276.1"/>
</dbReference>
<evidence type="ECO:0000256" key="4">
    <source>
        <dbReference type="ARBA" id="ARBA00023002"/>
    </source>
</evidence>
<evidence type="ECO:0000256" key="2">
    <source>
        <dbReference type="ARBA" id="ARBA00022723"/>
    </source>
</evidence>